<protein>
    <recommendedName>
        <fullName evidence="3">Prolyl 4-hydroxylase alpha subunit Fe(2+) 2OG dioxygenase domain-containing protein</fullName>
    </recommendedName>
</protein>
<dbReference type="OrthoDB" id="484647at2"/>
<dbReference type="EMBL" id="OKRB01000074">
    <property type="protein sequence ID" value="SPE19049.1"/>
    <property type="molecule type" value="Genomic_DNA"/>
</dbReference>
<reference evidence="2" key="1">
    <citation type="submission" date="2018-02" db="EMBL/GenBank/DDBJ databases">
        <authorList>
            <person name="Hausmann B."/>
        </authorList>
    </citation>
    <scope>NUCLEOTIDE SEQUENCE [LARGE SCALE GENOMIC DNA]</scope>
    <source>
        <strain evidence="2">Peat soil MAG SbA5</strain>
    </source>
</reference>
<dbReference type="Gene3D" id="2.60.120.620">
    <property type="entry name" value="q2cbj1_9rhob like domain"/>
    <property type="match status" value="1"/>
</dbReference>
<sequence>MNYLNRDVLDRLSAETFQKAEPYPYAHIDHTLTAEGYERLRETLPEVENFDKHEGMKRGHGQMPHNRYMLHYKAGLELPGPWKEFLDELRGDYYQKFLRRLLGPRTYIPTFSWHYAWEGCSVSPHCDAARKRATHIFHFNDENAWDRAWGGETLILKSDRPLSTHSAPAFEELKVAAAHGPAGNGSLLFQRTPHSWHGMMPLKCPPGKLRQIFSVTLNIPTFQVWWRRVRGKDPDGFRLAA</sequence>
<gene>
    <name evidence="1" type="ORF">SBA5_190026</name>
</gene>
<dbReference type="AlphaFoldDB" id="A0A2N9L6Z8"/>
<organism evidence="1 2">
    <name type="scientific">Candidatus Sulfuritelmatomonas gaucii</name>
    <dbReference type="NCBI Taxonomy" id="2043161"/>
    <lineage>
        <taxon>Bacteria</taxon>
        <taxon>Pseudomonadati</taxon>
        <taxon>Acidobacteriota</taxon>
        <taxon>Terriglobia</taxon>
        <taxon>Terriglobales</taxon>
        <taxon>Acidobacteriaceae</taxon>
        <taxon>Candidatus Sulfuritelmatomonas</taxon>
    </lineage>
</organism>
<accession>A0A2N9L6Z8</accession>
<name>A0A2N9L6Z8_9BACT</name>
<evidence type="ECO:0000313" key="1">
    <source>
        <dbReference type="EMBL" id="SPE19049.1"/>
    </source>
</evidence>
<proteinExistence type="predicted"/>
<evidence type="ECO:0000313" key="2">
    <source>
        <dbReference type="Proteomes" id="UP000239735"/>
    </source>
</evidence>
<dbReference type="Proteomes" id="UP000239735">
    <property type="component" value="Unassembled WGS sequence"/>
</dbReference>
<evidence type="ECO:0008006" key="3">
    <source>
        <dbReference type="Google" id="ProtNLM"/>
    </source>
</evidence>